<name>A0A5J6PVH4_9NEIS</name>
<evidence type="ECO:0000313" key="3">
    <source>
        <dbReference type="Proteomes" id="UP000325713"/>
    </source>
</evidence>
<sequence length="100" mass="12407">MNIKDFTLIDNIIYWSYMPYVFFNWYCAFYLCKKYKIINSITDFFIFKKKEVNKFLWGIISNKSTINIEKDFRFYVVKYGLHYFILHMFVFGLIAKIIWE</sequence>
<dbReference type="RefSeq" id="WP_151052159.1">
    <property type="nucleotide sequence ID" value="NZ_CP031700.1"/>
</dbReference>
<evidence type="ECO:0000256" key="1">
    <source>
        <dbReference type="SAM" id="Phobius"/>
    </source>
</evidence>
<feature type="transmembrane region" description="Helical" evidence="1">
    <location>
        <begin position="12"/>
        <end position="32"/>
    </location>
</feature>
<accession>A0A5J6PVH4</accession>
<feature type="transmembrane region" description="Helical" evidence="1">
    <location>
        <begin position="80"/>
        <end position="99"/>
    </location>
</feature>
<evidence type="ECO:0000313" key="2">
    <source>
        <dbReference type="EMBL" id="QEY26671.1"/>
    </source>
</evidence>
<gene>
    <name evidence="2" type="ORF">D0T92_09115</name>
</gene>
<keyword evidence="1" id="KW-0472">Membrane</keyword>
<organism evidence="2 3">
    <name type="scientific">Neisseria zalophi</name>
    <dbReference type="NCBI Taxonomy" id="640030"/>
    <lineage>
        <taxon>Bacteria</taxon>
        <taxon>Pseudomonadati</taxon>
        <taxon>Pseudomonadota</taxon>
        <taxon>Betaproteobacteria</taxon>
        <taxon>Neisseriales</taxon>
        <taxon>Neisseriaceae</taxon>
        <taxon>Neisseria</taxon>
    </lineage>
</organism>
<reference evidence="2 3" key="1">
    <citation type="submission" date="2018-08" db="EMBL/GenBank/DDBJ databases">
        <title>Neisseria zalophi ATCC BAA-2455 complete genome.</title>
        <authorList>
            <person name="Veseli I.A."/>
            <person name="Buttler R."/>
            <person name="Mascarenhas dos Santos A.C."/>
            <person name="Pombert J.-F."/>
        </authorList>
    </citation>
    <scope>NUCLEOTIDE SEQUENCE [LARGE SCALE GENOMIC DNA]</scope>
    <source>
        <strain evidence="2 3">ATCC BAA-2455</strain>
    </source>
</reference>
<dbReference type="KEGG" id="nzl:D0T92_09115"/>
<keyword evidence="3" id="KW-1185">Reference proteome</keyword>
<proteinExistence type="predicted"/>
<dbReference type="EMBL" id="CP031700">
    <property type="protein sequence ID" value="QEY26671.1"/>
    <property type="molecule type" value="Genomic_DNA"/>
</dbReference>
<keyword evidence="1" id="KW-0812">Transmembrane</keyword>
<dbReference type="AlphaFoldDB" id="A0A5J6PVH4"/>
<dbReference type="Proteomes" id="UP000325713">
    <property type="component" value="Chromosome"/>
</dbReference>
<keyword evidence="1" id="KW-1133">Transmembrane helix</keyword>
<protein>
    <submittedName>
        <fullName evidence="2">Uncharacterized protein</fullName>
    </submittedName>
</protein>